<organism evidence="2">
    <name type="scientific">uncultured Mycobacteriales bacterium</name>
    <dbReference type="NCBI Taxonomy" id="581187"/>
    <lineage>
        <taxon>Bacteria</taxon>
        <taxon>Bacillati</taxon>
        <taxon>Actinomycetota</taxon>
        <taxon>Actinomycetes</taxon>
        <taxon>Mycobacteriales</taxon>
        <taxon>environmental samples</taxon>
    </lineage>
</organism>
<feature type="compositionally biased region" description="Basic residues" evidence="1">
    <location>
        <begin position="96"/>
        <end position="110"/>
    </location>
</feature>
<reference evidence="2" key="1">
    <citation type="submission" date="2020-02" db="EMBL/GenBank/DDBJ databases">
        <authorList>
            <person name="Meier V. D."/>
        </authorList>
    </citation>
    <scope>NUCLEOTIDE SEQUENCE</scope>
    <source>
        <strain evidence="2">AVDCRST_MAG41</strain>
    </source>
</reference>
<feature type="compositionally biased region" description="Basic and acidic residues" evidence="1">
    <location>
        <begin position="225"/>
        <end position="237"/>
    </location>
</feature>
<feature type="compositionally biased region" description="Basic residues" evidence="1">
    <location>
        <begin position="17"/>
        <end position="39"/>
    </location>
</feature>
<gene>
    <name evidence="2" type="ORF">AVDCRST_MAG41-2885</name>
</gene>
<feature type="compositionally biased region" description="Basic residues" evidence="1">
    <location>
        <begin position="351"/>
        <end position="362"/>
    </location>
</feature>
<feature type="compositionally biased region" description="Basic and acidic residues" evidence="1">
    <location>
        <begin position="58"/>
        <end position="72"/>
    </location>
</feature>
<feature type="region of interest" description="Disordered" evidence="1">
    <location>
        <begin position="1"/>
        <end position="426"/>
    </location>
</feature>
<feature type="compositionally biased region" description="Basic and acidic residues" evidence="1">
    <location>
        <begin position="296"/>
        <end position="327"/>
    </location>
</feature>
<feature type="compositionally biased region" description="Basic and acidic residues" evidence="1">
    <location>
        <begin position="394"/>
        <end position="403"/>
    </location>
</feature>
<feature type="compositionally biased region" description="Pro residues" evidence="1">
    <location>
        <begin position="1"/>
        <end position="16"/>
    </location>
</feature>
<accession>A0A6J4J6F7</accession>
<feature type="compositionally biased region" description="Basic residues" evidence="1">
    <location>
        <begin position="118"/>
        <end position="128"/>
    </location>
</feature>
<feature type="non-terminal residue" evidence="2">
    <location>
        <position position="1"/>
    </location>
</feature>
<sequence length="426" mass="46670">ALPLPAPHRARPPCPGHPRRARAHRGLRGRRRGRRRPAGRRPEADDLLLPLAGGGQGDVRRADQGLPGEERQHHRRAVDLPLRAVPGHRADQDPRRLRRRRVHRLPRRPVRVGGQGRSVRRPHGRGIRRQLPGKPDRAGPARGQAARPAVPAGLQRPALQQGGVRQGRRAGADQLAGVPGHLPQAEVGRLHPGRVPRRRPEQRRPAAEHDGDEQPPRRRRLRPARAGEDEGDRRVVGEDADAVQAGAGRRLLRPERAGHQDRRRAGAVRPGQGGDPADRLVPGGGRPQAGAGPGDRPVRADHHRDPGRGEVRGRLQRDLHPRGERPLGEAGGGQEVRRVPLRPGQRGDVRQRHRAAGHRQGRQVRQPGPRVHRALADEEDAAGPALPVHQPGDPQRDRELGDRRARRQGPGAGGDRGAEDRGREAV</sequence>
<dbReference type="AlphaFoldDB" id="A0A6J4J6F7"/>
<evidence type="ECO:0000313" key="2">
    <source>
        <dbReference type="EMBL" id="CAA9270702.1"/>
    </source>
</evidence>
<protein>
    <submittedName>
        <fullName evidence="2">ABC transporter, substrate-binding protein (Cluster 1, maltose/g3p/polyamine/iron)</fullName>
    </submittedName>
</protein>
<feature type="compositionally biased region" description="Basic and acidic residues" evidence="1">
    <location>
        <begin position="198"/>
        <end position="216"/>
    </location>
</feature>
<evidence type="ECO:0000256" key="1">
    <source>
        <dbReference type="SAM" id="MobiDB-lite"/>
    </source>
</evidence>
<feature type="compositionally biased region" description="Basic and acidic residues" evidence="1">
    <location>
        <begin position="416"/>
        <end position="426"/>
    </location>
</feature>
<feature type="compositionally biased region" description="Basic and acidic residues" evidence="1">
    <location>
        <begin position="252"/>
        <end position="264"/>
    </location>
</feature>
<feature type="compositionally biased region" description="Low complexity" evidence="1">
    <location>
        <begin position="140"/>
        <end position="163"/>
    </location>
</feature>
<proteinExistence type="predicted"/>
<dbReference type="EMBL" id="CADCTP010000263">
    <property type="protein sequence ID" value="CAA9270702.1"/>
    <property type="molecule type" value="Genomic_DNA"/>
</dbReference>
<feature type="compositionally biased region" description="Gly residues" evidence="1">
    <location>
        <begin position="282"/>
        <end position="293"/>
    </location>
</feature>
<feature type="non-terminal residue" evidence="2">
    <location>
        <position position="426"/>
    </location>
</feature>
<name>A0A6J4J6F7_9ACTN</name>